<dbReference type="Pfam" id="PF11220">
    <property type="entry name" value="DUF3015"/>
    <property type="match status" value="1"/>
</dbReference>
<organism evidence="2 3">
    <name type="scientific">Fontimonas thermophila</name>
    <dbReference type="NCBI Taxonomy" id="1076937"/>
    <lineage>
        <taxon>Bacteria</taxon>
        <taxon>Pseudomonadati</taxon>
        <taxon>Pseudomonadota</taxon>
        <taxon>Gammaproteobacteria</taxon>
        <taxon>Nevskiales</taxon>
        <taxon>Nevskiaceae</taxon>
        <taxon>Fontimonas</taxon>
    </lineage>
</organism>
<accession>A0A1I2JGT6</accession>
<evidence type="ECO:0000313" key="2">
    <source>
        <dbReference type="EMBL" id="SFF51901.1"/>
    </source>
</evidence>
<dbReference type="STRING" id="1076937.SAMN04488120_106158"/>
<name>A0A1I2JGT6_9GAMM</name>
<dbReference type="RefSeq" id="WP_091533601.1">
    <property type="nucleotide sequence ID" value="NZ_FOOC01000006.1"/>
</dbReference>
<dbReference type="InterPro" id="IPR021383">
    <property type="entry name" value="DUF3015"/>
</dbReference>
<feature type="signal peptide" evidence="1">
    <location>
        <begin position="1"/>
        <end position="19"/>
    </location>
</feature>
<evidence type="ECO:0008006" key="4">
    <source>
        <dbReference type="Google" id="ProtNLM"/>
    </source>
</evidence>
<reference evidence="2 3" key="1">
    <citation type="submission" date="2016-10" db="EMBL/GenBank/DDBJ databases">
        <authorList>
            <person name="de Groot N.N."/>
        </authorList>
    </citation>
    <scope>NUCLEOTIDE SEQUENCE [LARGE SCALE GENOMIC DNA]</scope>
    <source>
        <strain evidence="2 3">DSM 23609</strain>
    </source>
</reference>
<evidence type="ECO:0000313" key="3">
    <source>
        <dbReference type="Proteomes" id="UP000199771"/>
    </source>
</evidence>
<evidence type="ECO:0000256" key="1">
    <source>
        <dbReference type="SAM" id="SignalP"/>
    </source>
</evidence>
<protein>
    <recommendedName>
        <fullName evidence="4">DUF3015 domain-containing protein</fullName>
    </recommendedName>
</protein>
<dbReference type="Proteomes" id="UP000199771">
    <property type="component" value="Unassembled WGS sequence"/>
</dbReference>
<dbReference type="AlphaFoldDB" id="A0A1I2JGT6"/>
<dbReference type="EMBL" id="FOOC01000006">
    <property type="protein sequence ID" value="SFF51901.1"/>
    <property type="molecule type" value="Genomic_DNA"/>
</dbReference>
<sequence>MKKLMTGAVLFAVSSVAMAEAPGGPNCGWGNMLFRGQSGLAAHMVALTTNGSSGNATFGMTSGTNGCSTSGKLTYGGKAMINAMLDEFAADVAAGHGDTLTAVAVAYGLAPQDRPVFAQVVHQNFAVLFPSENVTADEVVARLEALMKADERLSKYVI</sequence>
<feature type="chain" id="PRO_5011635473" description="DUF3015 domain-containing protein" evidence="1">
    <location>
        <begin position="20"/>
        <end position="158"/>
    </location>
</feature>
<proteinExistence type="predicted"/>
<dbReference type="OrthoDB" id="334910at2"/>
<keyword evidence="1" id="KW-0732">Signal</keyword>
<gene>
    <name evidence="2" type="ORF">SAMN04488120_106158</name>
</gene>
<keyword evidence="3" id="KW-1185">Reference proteome</keyword>